<proteinExistence type="predicted"/>
<evidence type="ECO:0000313" key="3">
    <source>
        <dbReference type="Proteomes" id="UP000191285"/>
    </source>
</evidence>
<dbReference type="Pfam" id="PF00117">
    <property type="entry name" value="GATase"/>
    <property type="match status" value="1"/>
</dbReference>
<dbReference type="Proteomes" id="UP000191285">
    <property type="component" value="Unassembled WGS sequence"/>
</dbReference>
<accession>A0A1V6U2A0</accession>
<dbReference type="InterPro" id="IPR044992">
    <property type="entry name" value="ChyE-like"/>
</dbReference>
<dbReference type="OrthoDB" id="92161at2759"/>
<dbReference type="PANTHER" id="PTHR42695:SF4">
    <property type="entry name" value="GLUTAMINE AMIDOTRANSFERASE DOMAIN-CONTAINING PROTEIN"/>
    <property type="match status" value="1"/>
</dbReference>
<comment type="caution">
    <text evidence="2">The sequence shown here is derived from an EMBL/GenBank/DDBJ whole genome shotgun (WGS) entry which is preliminary data.</text>
</comment>
<name>A0A1V6U2A0_9EURO</name>
<feature type="domain" description="Glutamine amidotransferase" evidence="1">
    <location>
        <begin position="85"/>
        <end position="225"/>
    </location>
</feature>
<evidence type="ECO:0000313" key="2">
    <source>
        <dbReference type="EMBL" id="OQE32340.1"/>
    </source>
</evidence>
<dbReference type="SUPFAM" id="SSF52317">
    <property type="entry name" value="Class I glutamine amidotransferase-like"/>
    <property type="match status" value="1"/>
</dbReference>
<dbReference type="Gene3D" id="3.40.50.880">
    <property type="match status" value="1"/>
</dbReference>
<protein>
    <recommendedName>
        <fullName evidence="1">Glutamine amidotransferase domain-containing protein</fullName>
    </recommendedName>
</protein>
<gene>
    <name evidence="2" type="ORF">PENSTE_c001G07206</name>
</gene>
<dbReference type="InterPro" id="IPR029062">
    <property type="entry name" value="Class_I_gatase-like"/>
</dbReference>
<dbReference type="PANTHER" id="PTHR42695">
    <property type="entry name" value="GLUTAMINE AMIDOTRANSFERASE YLR126C-RELATED"/>
    <property type="match status" value="1"/>
</dbReference>
<dbReference type="InterPro" id="IPR017926">
    <property type="entry name" value="GATASE"/>
</dbReference>
<sequence length="288" mass="32412">MMTTEVDKTTKPSSEAPVVRLMVLETDKPHPDTYSQRGSFGKIVHEHFSKAGKAHHPPLGVETDQIFVVTEYGGRMPEVSDFDRFDGLLITGSVYDAHGNNQWILDLLSLLKKLWTTRPDFHFLGVCFGHQLLARMLGGEVGPAPTQDWELGHSRITLTSAGQRLFRTRENFVFLHQMHQDQVTDLPGGNGLLEPGTKVECWGESEHTKIQGLYIPNRLFTTQAHLAFDEDMVKRQIQIRVDGGGIKDLEHADRAAETAHLEHDGVEVAKAILRLFVYDDDGMGYKRQ</sequence>
<dbReference type="GO" id="GO:0005829">
    <property type="term" value="C:cytosol"/>
    <property type="evidence" value="ECO:0007669"/>
    <property type="project" value="TreeGrafter"/>
</dbReference>
<dbReference type="GO" id="GO:0005634">
    <property type="term" value="C:nucleus"/>
    <property type="evidence" value="ECO:0007669"/>
    <property type="project" value="TreeGrafter"/>
</dbReference>
<dbReference type="STRING" id="303698.A0A1V6U2A0"/>
<organism evidence="2 3">
    <name type="scientific">Penicillium steckii</name>
    <dbReference type="NCBI Taxonomy" id="303698"/>
    <lineage>
        <taxon>Eukaryota</taxon>
        <taxon>Fungi</taxon>
        <taxon>Dikarya</taxon>
        <taxon>Ascomycota</taxon>
        <taxon>Pezizomycotina</taxon>
        <taxon>Eurotiomycetes</taxon>
        <taxon>Eurotiomycetidae</taxon>
        <taxon>Eurotiales</taxon>
        <taxon>Aspergillaceae</taxon>
        <taxon>Penicillium</taxon>
    </lineage>
</organism>
<keyword evidence="3" id="KW-1185">Reference proteome</keyword>
<dbReference type="EMBL" id="MLKD01000001">
    <property type="protein sequence ID" value="OQE32340.1"/>
    <property type="molecule type" value="Genomic_DNA"/>
</dbReference>
<evidence type="ECO:0000259" key="1">
    <source>
        <dbReference type="Pfam" id="PF00117"/>
    </source>
</evidence>
<reference evidence="3" key="1">
    <citation type="journal article" date="2017" name="Nat. Microbiol.">
        <title>Global analysis of biosynthetic gene clusters reveals vast potential of secondary metabolite production in Penicillium species.</title>
        <authorList>
            <person name="Nielsen J.C."/>
            <person name="Grijseels S."/>
            <person name="Prigent S."/>
            <person name="Ji B."/>
            <person name="Dainat J."/>
            <person name="Nielsen K.F."/>
            <person name="Frisvad J.C."/>
            <person name="Workman M."/>
            <person name="Nielsen J."/>
        </authorList>
    </citation>
    <scope>NUCLEOTIDE SEQUENCE [LARGE SCALE GENOMIC DNA]</scope>
    <source>
        <strain evidence="3">IBT 24891</strain>
    </source>
</reference>
<dbReference type="AlphaFoldDB" id="A0A1V6U2A0"/>